<gene>
    <name evidence="8" type="primary">efp</name>
    <name evidence="13" type="ORF">NPRO_05490</name>
</gene>
<dbReference type="InterPro" id="IPR001059">
    <property type="entry name" value="Transl_elong_P/YeiP_cen"/>
</dbReference>
<dbReference type="Pfam" id="PF01132">
    <property type="entry name" value="EFP"/>
    <property type="match status" value="1"/>
</dbReference>
<evidence type="ECO:0000256" key="5">
    <source>
        <dbReference type="ARBA" id="ARBA00022768"/>
    </source>
</evidence>
<dbReference type="GO" id="GO:0043043">
    <property type="term" value="P:peptide biosynthetic process"/>
    <property type="evidence" value="ECO:0007669"/>
    <property type="project" value="InterPro"/>
</dbReference>
<dbReference type="NCBIfam" id="NF001810">
    <property type="entry name" value="PRK00529.1"/>
    <property type="match status" value="1"/>
</dbReference>
<dbReference type="CDD" id="cd05794">
    <property type="entry name" value="S1_EF-P_repeat_2"/>
    <property type="match status" value="1"/>
</dbReference>
<keyword evidence="5 8" id="KW-0251">Elongation factor</keyword>
<keyword evidence="6 8" id="KW-0648">Protein biosynthesis</keyword>
<keyword evidence="4 8" id="KW-0963">Cytoplasm</keyword>
<comment type="function">
    <text evidence="7 8">Involved in peptide bond synthesis. Stimulates efficient translation and peptide-bond synthesis on native or reconstituted 70S ribosomes in vitro. Probably functions indirectly by altering the affinity of the ribosome for aminoacyl-tRNA, thus increasing their reactivity as acceptors for peptidyl transferase.</text>
</comment>
<evidence type="ECO:0000259" key="12">
    <source>
        <dbReference type="SMART" id="SM01185"/>
    </source>
</evidence>
<evidence type="ECO:0000256" key="7">
    <source>
        <dbReference type="ARBA" id="ARBA00025469"/>
    </source>
</evidence>
<evidence type="ECO:0000256" key="4">
    <source>
        <dbReference type="ARBA" id="ARBA00022490"/>
    </source>
</evidence>
<accession>A0A809SDE3</accession>
<evidence type="ECO:0000256" key="3">
    <source>
        <dbReference type="ARBA" id="ARBA00009479"/>
    </source>
</evidence>
<comment type="similarity">
    <text evidence="3 8 10">Belongs to the elongation factor P family.</text>
</comment>
<dbReference type="PROSITE" id="PS01275">
    <property type="entry name" value="EFP"/>
    <property type="match status" value="1"/>
</dbReference>
<dbReference type="SMART" id="SM01185">
    <property type="entry name" value="EFP"/>
    <property type="match status" value="1"/>
</dbReference>
<protein>
    <recommendedName>
        <fullName evidence="8 9">Elongation factor P</fullName>
        <shortName evidence="8">EF-P</shortName>
    </recommendedName>
</protein>
<evidence type="ECO:0000256" key="1">
    <source>
        <dbReference type="ARBA" id="ARBA00004496"/>
    </source>
</evidence>
<dbReference type="Gene3D" id="2.30.30.30">
    <property type="match status" value="1"/>
</dbReference>
<dbReference type="InterPro" id="IPR015365">
    <property type="entry name" value="Elong-fact-P_C"/>
</dbReference>
<evidence type="ECO:0000313" key="13">
    <source>
        <dbReference type="EMBL" id="BBO22954.1"/>
    </source>
</evidence>
<dbReference type="PANTHER" id="PTHR30053">
    <property type="entry name" value="ELONGATION FACTOR P"/>
    <property type="match status" value="1"/>
</dbReference>
<dbReference type="InterPro" id="IPR014722">
    <property type="entry name" value="Rib_uL2_dom2"/>
</dbReference>
<dbReference type="EMBL" id="AP021858">
    <property type="protein sequence ID" value="BBO22954.1"/>
    <property type="molecule type" value="Genomic_DNA"/>
</dbReference>
<dbReference type="InterPro" id="IPR013852">
    <property type="entry name" value="Transl_elong_P/YeiP_CS"/>
</dbReference>
<dbReference type="SMART" id="SM00841">
    <property type="entry name" value="Elong-fact-P_C"/>
    <property type="match status" value="1"/>
</dbReference>
<dbReference type="PANTHER" id="PTHR30053:SF12">
    <property type="entry name" value="ELONGATION FACTOR P (EF-P) FAMILY PROTEIN"/>
    <property type="match status" value="1"/>
</dbReference>
<evidence type="ECO:0000256" key="2">
    <source>
        <dbReference type="ARBA" id="ARBA00004815"/>
    </source>
</evidence>
<organism evidence="13 14">
    <name type="scientific">Candidatus Nitrosymbiomonas proteolyticus</name>
    <dbReference type="NCBI Taxonomy" id="2608984"/>
    <lineage>
        <taxon>Bacteria</taxon>
        <taxon>Bacillati</taxon>
        <taxon>Armatimonadota</taxon>
        <taxon>Armatimonadota incertae sedis</taxon>
        <taxon>Candidatus Nitrosymbiomonas</taxon>
    </lineage>
</organism>
<dbReference type="SUPFAM" id="SSF50104">
    <property type="entry name" value="Translation proteins SH3-like domain"/>
    <property type="match status" value="1"/>
</dbReference>
<evidence type="ECO:0000313" key="14">
    <source>
        <dbReference type="Proteomes" id="UP000662873"/>
    </source>
</evidence>
<dbReference type="InterPro" id="IPR011768">
    <property type="entry name" value="Transl_elongation_fac_P"/>
</dbReference>
<dbReference type="InterPro" id="IPR012340">
    <property type="entry name" value="NA-bd_OB-fold"/>
</dbReference>
<evidence type="ECO:0000256" key="10">
    <source>
        <dbReference type="RuleBase" id="RU004389"/>
    </source>
</evidence>
<dbReference type="Proteomes" id="UP000662873">
    <property type="component" value="Chromosome"/>
</dbReference>
<dbReference type="Gene3D" id="2.40.50.140">
    <property type="entry name" value="Nucleic acid-binding proteins"/>
    <property type="match status" value="2"/>
</dbReference>
<evidence type="ECO:0000256" key="8">
    <source>
        <dbReference type="HAMAP-Rule" id="MF_00141"/>
    </source>
</evidence>
<dbReference type="Pfam" id="PF08207">
    <property type="entry name" value="EFP_N"/>
    <property type="match status" value="1"/>
</dbReference>
<dbReference type="Pfam" id="PF09285">
    <property type="entry name" value="Elong-fact-P_C"/>
    <property type="match status" value="1"/>
</dbReference>
<dbReference type="GO" id="GO:0005829">
    <property type="term" value="C:cytosol"/>
    <property type="evidence" value="ECO:0007669"/>
    <property type="project" value="UniProtKB-ARBA"/>
</dbReference>
<dbReference type="SUPFAM" id="SSF50249">
    <property type="entry name" value="Nucleic acid-binding proteins"/>
    <property type="match status" value="2"/>
</dbReference>
<dbReference type="FunFam" id="2.40.50.140:FF:000009">
    <property type="entry name" value="Elongation factor P"/>
    <property type="match status" value="1"/>
</dbReference>
<dbReference type="AlphaFoldDB" id="A0A809SDE3"/>
<dbReference type="UniPathway" id="UPA00345"/>
<comment type="subcellular location">
    <subcellularLocation>
        <location evidence="1 8">Cytoplasm</location>
    </subcellularLocation>
</comment>
<name>A0A809SDE3_9BACT</name>
<dbReference type="PIRSF" id="PIRSF005901">
    <property type="entry name" value="EF-P"/>
    <property type="match status" value="1"/>
</dbReference>
<dbReference type="NCBIfam" id="TIGR00038">
    <property type="entry name" value="efp"/>
    <property type="match status" value="1"/>
</dbReference>
<dbReference type="CDD" id="cd04470">
    <property type="entry name" value="S1_EF-P_repeat_1"/>
    <property type="match status" value="1"/>
</dbReference>
<comment type="pathway">
    <text evidence="2 8">Protein biosynthesis; polypeptide chain elongation.</text>
</comment>
<dbReference type="GO" id="GO:0003746">
    <property type="term" value="F:translation elongation factor activity"/>
    <property type="evidence" value="ECO:0007669"/>
    <property type="project" value="UniProtKB-UniRule"/>
</dbReference>
<dbReference type="FunFam" id="2.30.30.30:FF:000003">
    <property type="entry name" value="Elongation factor P"/>
    <property type="match status" value="1"/>
</dbReference>
<dbReference type="KEGG" id="npy:NPRO_05490"/>
<feature type="domain" description="Translation elongation factor P/YeiP central" evidence="12">
    <location>
        <begin position="68"/>
        <end position="122"/>
    </location>
</feature>
<dbReference type="InterPro" id="IPR013185">
    <property type="entry name" value="Transl_elong_KOW-like"/>
</dbReference>
<evidence type="ECO:0000256" key="6">
    <source>
        <dbReference type="ARBA" id="ARBA00022917"/>
    </source>
</evidence>
<feature type="domain" description="Elongation factor P C-terminal" evidence="11">
    <location>
        <begin position="130"/>
        <end position="186"/>
    </location>
</feature>
<dbReference type="HAMAP" id="MF_00141">
    <property type="entry name" value="EF_P"/>
    <property type="match status" value="1"/>
</dbReference>
<reference evidence="13" key="1">
    <citation type="journal article" name="DNA Res.">
        <title>The physiological potential of anammox bacteria as revealed by their core genome structure.</title>
        <authorList>
            <person name="Okubo T."/>
            <person name="Toyoda A."/>
            <person name="Fukuhara K."/>
            <person name="Uchiyama I."/>
            <person name="Harigaya Y."/>
            <person name="Kuroiwa M."/>
            <person name="Suzuki T."/>
            <person name="Murakami Y."/>
            <person name="Suwa Y."/>
            <person name="Takami H."/>
        </authorList>
    </citation>
    <scope>NUCLEOTIDE SEQUENCE</scope>
    <source>
        <strain evidence="13">317325-2</strain>
    </source>
</reference>
<proteinExistence type="inferred from homology"/>
<dbReference type="InterPro" id="IPR008991">
    <property type="entry name" value="Translation_prot_SH3-like_sf"/>
</dbReference>
<dbReference type="InterPro" id="IPR020599">
    <property type="entry name" value="Transl_elong_fac_P/YeiP"/>
</dbReference>
<sequence length="189" mass="21104">MSVDTSDFKNGMHIYLDGEVFTIVEFQHVKPGKGGAFVRTKLRKLKSGATLEKTFRAGERFDPAYLERKALQFLYRQGDDLVLMDLDSFEQVPVSAQAFGEALKYLIEEMEVTCLEVDGQVMGYEIPTFVELEVVETDPGYKGDTVSGSSSKPAKLASGAMIQVPYHISEGDVVKVDTRTDTYLERVKK</sequence>
<evidence type="ECO:0000259" key="11">
    <source>
        <dbReference type="SMART" id="SM00841"/>
    </source>
</evidence>
<dbReference type="FunFam" id="2.40.50.140:FF:000004">
    <property type="entry name" value="Elongation factor P"/>
    <property type="match status" value="1"/>
</dbReference>
<evidence type="ECO:0000256" key="9">
    <source>
        <dbReference type="NCBIfam" id="TIGR00038"/>
    </source>
</evidence>